<organism evidence="4 5">
    <name type="scientific">Limnovirga soli</name>
    <dbReference type="NCBI Taxonomy" id="2656915"/>
    <lineage>
        <taxon>Bacteria</taxon>
        <taxon>Pseudomonadati</taxon>
        <taxon>Bacteroidota</taxon>
        <taxon>Chitinophagia</taxon>
        <taxon>Chitinophagales</taxon>
        <taxon>Chitinophagaceae</taxon>
        <taxon>Limnovirga</taxon>
    </lineage>
</organism>
<sequence length="213" mass="23625">MDLNNILAENYAAAITTPEDEVLRGINESTYSHHPRAHMLSGHVQGKLLEFISGMMRPMYILEIGSFTGYSAICLAKGLQPNGELHTIELRPEDADTCAKNIAQSACHPQIHLHIGNAVDIIPTLPFTWDIVFIDADKTGYINYYEMVLPRLSNNGVIIADNVLFHGQVLEEPVKGKNALAIQAFNAHVAKDERTEQVLLTVRDGLLLIKKKN</sequence>
<keyword evidence="1 4" id="KW-0489">Methyltransferase</keyword>
<keyword evidence="5" id="KW-1185">Reference proteome</keyword>
<evidence type="ECO:0000256" key="3">
    <source>
        <dbReference type="ARBA" id="ARBA00022691"/>
    </source>
</evidence>
<dbReference type="Pfam" id="PF01596">
    <property type="entry name" value="Methyltransf_3"/>
    <property type="match status" value="1"/>
</dbReference>
<reference evidence="4" key="1">
    <citation type="submission" date="2019-10" db="EMBL/GenBank/DDBJ databases">
        <title>Draft genome sequence of Panacibacter sp. KCS-6.</title>
        <authorList>
            <person name="Yim K.J."/>
        </authorList>
    </citation>
    <scope>NUCLEOTIDE SEQUENCE</scope>
    <source>
        <strain evidence="4">KCS-6</strain>
    </source>
</reference>
<proteinExistence type="predicted"/>
<dbReference type="RefSeq" id="WP_171605808.1">
    <property type="nucleotide sequence ID" value="NZ_WHPF01000001.1"/>
</dbReference>
<protein>
    <submittedName>
        <fullName evidence="4">Methyltransferase</fullName>
    </submittedName>
</protein>
<dbReference type="InterPro" id="IPR002935">
    <property type="entry name" value="SAM_O-MeTrfase"/>
</dbReference>
<evidence type="ECO:0000256" key="1">
    <source>
        <dbReference type="ARBA" id="ARBA00022603"/>
    </source>
</evidence>
<dbReference type="Gene3D" id="3.40.50.150">
    <property type="entry name" value="Vaccinia Virus protein VP39"/>
    <property type="match status" value="1"/>
</dbReference>
<dbReference type="PANTHER" id="PTHR10509">
    <property type="entry name" value="O-METHYLTRANSFERASE-RELATED"/>
    <property type="match status" value="1"/>
</dbReference>
<keyword evidence="3" id="KW-0949">S-adenosyl-L-methionine</keyword>
<dbReference type="SUPFAM" id="SSF53335">
    <property type="entry name" value="S-adenosyl-L-methionine-dependent methyltransferases"/>
    <property type="match status" value="1"/>
</dbReference>
<dbReference type="PANTHER" id="PTHR10509:SF14">
    <property type="entry name" value="CAFFEOYL-COA O-METHYLTRANSFERASE 3-RELATED"/>
    <property type="match status" value="1"/>
</dbReference>
<dbReference type="EMBL" id="WHPF01000001">
    <property type="protein sequence ID" value="NNV53890.1"/>
    <property type="molecule type" value="Genomic_DNA"/>
</dbReference>
<name>A0A8J8FA01_9BACT</name>
<dbReference type="GO" id="GO:0008171">
    <property type="term" value="F:O-methyltransferase activity"/>
    <property type="evidence" value="ECO:0007669"/>
    <property type="project" value="InterPro"/>
</dbReference>
<evidence type="ECO:0000313" key="5">
    <source>
        <dbReference type="Proteomes" id="UP000598971"/>
    </source>
</evidence>
<evidence type="ECO:0000256" key="2">
    <source>
        <dbReference type="ARBA" id="ARBA00022679"/>
    </source>
</evidence>
<dbReference type="Proteomes" id="UP000598971">
    <property type="component" value="Unassembled WGS sequence"/>
</dbReference>
<comment type="caution">
    <text evidence="4">The sequence shown here is derived from an EMBL/GenBank/DDBJ whole genome shotgun (WGS) entry which is preliminary data.</text>
</comment>
<dbReference type="InterPro" id="IPR029063">
    <property type="entry name" value="SAM-dependent_MTases_sf"/>
</dbReference>
<keyword evidence="2" id="KW-0808">Transferase</keyword>
<evidence type="ECO:0000313" key="4">
    <source>
        <dbReference type="EMBL" id="NNV53890.1"/>
    </source>
</evidence>
<dbReference type="GO" id="GO:0008757">
    <property type="term" value="F:S-adenosylmethionine-dependent methyltransferase activity"/>
    <property type="evidence" value="ECO:0007669"/>
    <property type="project" value="TreeGrafter"/>
</dbReference>
<dbReference type="InterPro" id="IPR050362">
    <property type="entry name" value="Cation-dep_OMT"/>
</dbReference>
<gene>
    <name evidence="4" type="ORF">GD597_00375</name>
</gene>
<dbReference type="PROSITE" id="PS51682">
    <property type="entry name" value="SAM_OMT_I"/>
    <property type="match status" value="1"/>
</dbReference>
<dbReference type="AlphaFoldDB" id="A0A8J8FA01"/>
<dbReference type="GO" id="GO:0032259">
    <property type="term" value="P:methylation"/>
    <property type="evidence" value="ECO:0007669"/>
    <property type="project" value="UniProtKB-KW"/>
</dbReference>
<accession>A0A8J8FA01</accession>